<dbReference type="OrthoDB" id="4954868at2"/>
<protein>
    <submittedName>
        <fullName evidence="1">DUF4192 domain-containing protein</fullName>
    </submittedName>
</protein>
<dbReference type="RefSeq" id="WP_148601064.1">
    <property type="nucleotide sequence ID" value="NZ_VSLD01000004.1"/>
</dbReference>
<proteinExistence type="predicted"/>
<organism evidence="1 2">
    <name type="scientific">Arthrobacter echini</name>
    <dbReference type="NCBI Taxonomy" id="1529066"/>
    <lineage>
        <taxon>Bacteria</taxon>
        <taxon>Bacillati</taxon>
        <taxon>Actinomycetota</taxon>
        <taxon>Actinomycetes</taxon>
        <taxon>Micrococcales</taxon>
        <taxon>Micrococcaceae</taxon>
        <taxon>Arthrobacter</taxon>
    </lineage>
</organism>
<accession>A0A5D0XQD3</accession>
<dbReference type="Pfam" id="PF13830">
    <property type="entry name" value="DUF4192"/>
    <property type="match status" value="2"/>
</dbReference>
<sequence length="442" mass="45809">MTSSNPAPGRSLPSTLSITSPEDILVYVPHALGFAPQESLVVLTTAKGRLGATLRVDLPAEGADTSMFVQGVLSFLLGDTEADATLVIVYTEHPWPRLSAPPFDGMVARLESILAVAGMPVRAGWLASASIWRDYFCRDENCCPWPGAPLDAVAHSVLGAELVFAGSSFDASAPDAVLRGAPELTRTDPVAGEVGEVEDARVRYASRCEGRWDSPAQFAVTSGAWDAVVGGPEPLRTDTEVQLTGFLLASIESRTVRDFLLVSACLGSTAALAGAGACGLLAGEARARTHAAADLSADVVLVDVGASRRAVGTAAPAEAAPAASTGGRGPELLYADVLAGRYAGPILWARVDAMASLLPRLAVVSSGEPRAAALTMAGWFEYARGRGSRAAVFLDAAQDAVPGYRLARLLDELLSRGGLPAWARSRSTAWCPGGGRLGEDGS</sequence>
<evidence type="ECO:0000313" key="2">
    <source>
        <dbReference type="Proteomes" id="UP000323410"/>
    </source>
</evidence>
<dbReference type="Proteomes" id="UP000323410">
    <property type="component" value="Unassembled WGS sequence"/>
</dbReference>
<keyword evidence="2" id="KW-1185">Reference proteome</keyword>
<dbReference type="InterPro" id="IPR025447">
    <property type="entry name" value="DUF4192"/>
</dbReference>
<evidence type="ECO:0000313" key="1">
    <source>
        <dbReference type="EMBL" id="TYC98588.1"/>
    </source>
</evidence>
<name>A0A5D0XQD3_9MICC</name>
<reference evidence="1 2" key="1">
    <citation type="submission" date="2019-08" db="EMBL/GenBank/DDBJ databases">
        <title>Genone of Arthrobacter echini P9.</title>
        <authorList>
            <person name="Bowman J.P."/>
        </authorList>
    </citation>
    <scope>NUCLEOTIDE SEQUENCE [LARGE SCALE GENOMIC DNA]</scope>
    <source>
        <strain evidence="1 2">P9</strain>
    </source>
</reference>
<gene>
    <name evidence="1" type="ORF">FQ377_09705</name>
</gene>
<dbReference type="AlphaFoldDB" id="A0A5D0XQD3"/>
<comment type="caution">
    <text evidence="1">The sequence shown here is derived from an EMBL/GenBank/DDBJ whole genome shotgun (WGS) entry which is preliminary data.</text>
</comment>
<dbReference type="EMBL" id="VSLD01000004">
    <property type="protein sequence ID" value="TYC98588.1"/>
    <property type="molecule type" value="Genomic_DNA"/>
</dbReference>